<evidence type="ECO:0000313" key="1">
    <source>
        <dbReference type="EMBL" id="KAF4983946.1"/>
    </source>
</evidence>
<evidence type="ECO:0000313" key="2">
    <source>
        <dbReference type="Proteomes" id="UP000635477"/>
    </source>
</evidence>
<dbReference type="Proteomes" id="UP000635477">
    <property type="component" value="Unassembled WGS sequence"/>
</dbReference>
<keyword evidence="2" id="KW-1185">Reference proteome</keyword>
<dbReference type="OrthoDB" id="5153231at2759"/>
<reference evidence="1" key="2">
    <citation type="submission" date="2020-05" db="EMBL/GenBank/DDBJ databases">
        <authorList>
            <person name="Kim H.-S."/>
            <person name="Proctor R.H."/>
            <person name="Brown D.W."/>
        </authorList>
    </citation>
    <scope>NUCLEOTIDE SEQUENCE</scope>
    <source>
        <strain evidence="1">NRRL 22465</strain>
    </source>
</reference>
<gene>
    <name evidence="1" type="ORF">FZEAL_771</name>
</gene>
<proteinExistence type="predicted"/>
<reference evidence="1" key="1">
    <citation type="journal article" date="2020" name="BMC Genomics">
        <title>Correction to: Identification and distribution of gene clusters required for synthesis of sphingolipid metabolism inhibitors in diverse species of the filamentous fungus Fusarium.</title>
        <authorList>
            <person name="Kim H.S."/>
            <person name="Lohmar J.M."/>
            <person name="Busman M."/>
            <person name="Brown D.W."/>
            <person name="Naumann T.A."/>
            <person name="Divon H.H."/>
            <person name="Lysoe E."/>
            <person name="Uhlig S."/>
            <person name="Proctor R.H."/>
        </authorList>
    </citation>
    <scope>NUCLEOTIDE SEQUENCE</scope>
    <source>
        <strain evidence="1">NRRL 22465</strain>
    </source>
</reference>
<name>A0A8H4UUV0_9HYPO</name>
<accession>A0A8H4UUV0</accession>
<dbReference type="AlphaFoldDB" id="A0A8H4UUV0"/>
<sequence length="410" mass="47084">MDEDKIKQVDIPPWCGLCRLEFIVGEDVQVVYRDGMFGEERYKAGQTYLEQETRAPSRFHFQYIQNWSGTALETEPLACHSECVGRIKHRLFHCMAWSACDFIPPRLEQTRRLDWLKWEYQRNVASRPSPYAPLPSQPCLASLVLTNSESVFTLTTPIVFRQLLKLDEQTWVRLVNLEGVFYIAEMSSKSFSPSISTRLKRPLGKEIDSLYVASDHLGVRAIVLANSAEVPDILPYPGIWWSTHALMPGRHLWTESDGIKLRIVRGDLFPLTHAESNWFWAIPKPLITNIRSLPINPLLDSLDDGSKRRFGLFQCNYPNVTGYSVCLFEGLQAVHVHAHLRGDDLAFYNNDAPVSPRPVLWIYMPIDRDDRVVEVWACQHDVQGTLVMKTSKGRLWTLGPRLTGEERFVK</sequence>
<protein>
    <submittedName>
        <fullName evidence="1">Uncharacterized protein</fullName>
    </submittedName>
</protein>
<comment type="caution">
    <text evidence="1">The sequence shown here is derived from an EMBL/GenBank/DDBJ whole genome shotgun (WGS) entry which is preliminary data.</text>
</comment>
<dbReference type="EMBL" id="JABEYC010000041">
    <property type="protein sequence ID" value="KAF4983946.1"/>
    <property type="molecule type" value="Genomic_DNA"/>
</dbReference>
<organism evidence="1 2">
    <name type="scientific">Fusarium zealandicum</name>
    <dbReference type="NCBI Taxonomy" id="1053134"/>
    <lineage>
        <taxon>Eukaryota</taxon>
        <taxon>Fungi</taxon>
        <taxon>Dikarya</taxon>
        <taxon>Ascomycota</taxon>
        <taxon>Pezizomycotina</taxon>
        <taxon>Sordariomycetes</taxon>
        <taxon>Hypocreomycetidae</taxon>
        <taxon>Hypocreales</taxon>
        <taxon>Nectriaceae</taxon>
        <taxon>Fusarium</taxon>
        <taxon>Fusarium staphyleae species complex</taxon>
    </lineage>
</organism>